<dbReference type="AlphaFoldDB" id="H1VGA3"/>
<gene>
    <name evidence="1" type="ORF">CH063_10131</name>
</gene>
<protein>
    <submittedName>
        <fullName evidence="1">HET domain-containing protein</fullName>
    </submittedName>
</protein>
<proteinExistence type="predicted"/>
<organism evidence="1 2">
    <name type="scientific">Colletotrichum higginsianum (strain IMI 349063)</name>
    <name type="common">Crucifer anthracnose fungus</name>
    <dbReference type="NCBI Taxonomy" id="759273"/>
    <lineage>
        <taxon>Eukaryota</taxon>
        <taxon>Fungi</taxon>
        <taxon>Dikarya</taxon>
        <taxon>Ascomycota</taxon>
        <taxon>Pezizomycotina</taxon>
        <taxon>Sordariomycetes</taxon>
        <taxon>Hypocreomycetidae</taxon>
        <taxon>Glomerellales</taxon>
        <taxon>Glomerellaceae</taxon>
        <taxon>Colletotrichum</taxon>
        <taxon>Colletotrichum destructivum species complex</taxon>
    </lineage>
</organism>
<dbReference type="PANTHER" id="PTHR10622:SF10">
    <property type="entry name" value="HET DOMAIN-CONTAINING PROTEIN"/>
    <property type="match status" value="1"/>
</dbReference>
<dbReference type="EMBL" id="CACQ02003392">
    <property type="protein sequence ID" value="CCF39256.1"/>
    <property type="molecule type" value="Genomic_DNA"/>
</dbReference>
<name>H1VGA3_COLHI</name>
<evidence type="ECO:0000313" key="1">
    <source>
        <dbReference type="EMBL" id="CCF39256.1"/>
    </source>
</evidence>
<accession>H1VGA3</accession>
<feature type="non-terminal residue" evidence="1">
    <location>
        <position position="81"/>
    </location>
</feature>
<dbReference type="Proteomes" id="UP000007174">
    <property type="component" value="Unassembled WGS sequence"/>
</dbReference>
<dbReference type="PANTHER" id="PTHR10622">
    <property type="entry name" value="HET DOMAIN-CONTAINING PROTEIN"/>
    <property type="match status" value="1"/>
</dbReference>
<dbReference type="STRING" id="759273.H1VGA3"/>
<evidence type="ECO:0000313" key="2">
    <source>
        <dbReference type="Proteomes" id="UP000007174"/>
    </source>
</evidence>
<reference evidence="2" key="1">
    <citation type="journal article" date="2012" name="Nat. Genet.">
        <title>Lifestyle transitions in plant pathogenic Colletotrichum fungi deciphered by genome and transcriptome analyses.</title>
        <authorList>
            <person name="O'Connell R.J."/>
            <person name="Thon M.R."/>
            <person name="Hacquard S."/>
            <person name="Amyotte S.G."/>
            <person name="Kleemann J."/>
            <person name="Torres M.F."/>
            <person name="Damm U."/>
            <person name="Buiate E.A."/>
            <person name="Epstein L."/>
            <person name="Alkan N."/>
            <person name="Altmueller J."/>
            <person name="Alvarado-Balderrama L."/>
            <person name="Bauser C.A."/>
            <person name="Becker C."/>
            <person name="Birren B.W."/>
            <person name="Chen Z."/>
            <person name="Choi J."/>
            <person name="Crouch J.A."/>
            <person name="Duvick J.P."/>
            <person name="Farman M.A."/>
            <person name="Gan P."/>
            <person name="Heiman D."/>
            <person name="Henrissat B."/>
            <person name="Howard R.J."/>
            <person name="Kabbage M."/>
            <person name="Koch C."/>
            <person name="Kracher B."/>
            <person name="Kubo Y."/>
            <person name="Law A.D."/>
            <person name="Lebrun M.-H."/>
            <person name="Lee Y.-H."/>
            <person name="Miyara I."/>
            <person name="Moore N."/>
            <person name="Neumann U."/>
            <person name="Nordstroem K."/>
            <person name="Panaccione D.G."/>
            <person name="Panstruga R."/>
            <person name="Place M."/>
            <person name="Proctor R.H."/>
            <person name="Prusky D."/>
            <person name="Rech G."/>
            <person name="Reinhardt R."/>
            <person name="Rollins J.A."/>
            <person name="Rounsley S."/>
            <person name="Schardl C.L."/>
            <person name="Schwartz D.C."/>
            <person name="Shenoy N."/>
            <person name="Shirasu K."/>
            <person name="Sikhakolli U.R."/>
            <person name="Stueber K."/>
            <person name="Sukno S.A."/>
            <person name="Sweigard J.A."/>
            <person name="Takano Y."/>
            <person name="Takahara H."/>
            <person name="Trail F."/>
            <person name="van der Does H.C."/>
            <person name="Voll L.M."/>
            <person name="Will I."/>
            <person name="Young S."/>
            <person name="Zeng Q."/>
            <person name="Zhang J."/>
            <person name="Zhou S."/>
            <person name="Dickman M.B."/>
            <person name="Schulze-Lefert P."/>
            <person name="Ver Loren van Themaat E."/>
            <person name="Ma L.-J."/>
            <person name="Vaillancourt L.J."/>
        </authorList>
    </citation>
    <scope>NUCLEOTIDE SEQUENCE [LARGE SCALE GENOMIC DNA]</scope>
    <source>
        <strain evidence="2">IMI 349063</strain>
    </source>
</reference>
<dbReference type="HOGENOM" id="CLU_2580225_0_0_1"/>
<sequence>MWMDTCFIEKSPSAELSEVTTSMCRWYGQANVCYVYLSDMDVFDSDQTPKKKQMLRMTGWFLSVWTPREVVAPRKSRFFHR</sequence>